<dbReference type="EMBL" id="JACHMN010000002">
    <property type="protein sequence ID" value="MBB5868274.1"/>
    <property type="molecule type" value="Genomic_DNA"/>
</dbReference>
<evidence type="ECO:0000313" key="2">
    <source>
        <dbReference type="Proteomes" id="UP000587527"/>
    </source>
</evidence>
<sequence length="139" mass="15975">MDHDELVGCWSSDHGYHSAMEDEWLVFRADGTGWSAYLRPWFTHAVRFRWSRTGPAAIRVEAFRETELDESDGDVVEHTELDLTVAMHYVLALGSRPLLAEPIPLLAIALPFLQLRGERALESRDEPERDFLRRVGLQQ</sequence>
<dbReference type="AlphaFoldDB" id="A0A841BJ38"/>
<evidence type="ECO:0000313" key="1">
    <source>
        <dbReference type="EMBL" id="MBB5868274.1"/>
    </source>
</evidence>
<dbReference type="Proteomes" id="UP000587527">
    <property type="component" value="Unassembled WGS sequence"/>
</dbReference>
<gene>
    <name evidence="1" type="ORF">F4553_001653</name>
</gene>
<keyword evidence="2" id="KW-1185">Reference proteome</keyword>
<comment type="caution">
    <text evidence="1">The sequence shown here is derived from an EMBL/GenBank/DDBJ whole genome shotgun (WGS) entry which is preliminary data.</text>
</comment>
<accession>A0A841BJ38</accession>
<proteinExistence type="predicted"/>
<name>A0A841BJ38_9ACTN</name>
<dbReference type="RefSeq" id="WP_184834083.1">
    <property type="nucleotide sequence ID" value="NZ_JACHMN010000002.1"/>
</dbReference>
<protein>
    <submittedName>
        <fullName evidence="1">Uncharacterized protein</fullName>
    </submittedName>
</protein>
<organism evidence="1 2">
    <name type="scientific">Allocatelliglobosispora scoriae</name>
    <dbReference type="NCBI Taxonomy" id="643052"/>
    <lineage>
        <taxon>Bacteria</taxon>
        <taxon>Bacillati</taxon>
        <taxon>Actinomycetota</taxon>
        <taxon>Actinomycetes</taxon>
        <taxon>Micromonosporales</taxon>
        <taxon>Micromonosporaceae</taxon>
        <taxon>Allocatelliglobosispora</taxon>
    </lineage>
</organism>
<reference evidence="1 2" key="1">
    <citation type="submission" date="2020-08" db="EMBL/GenBank/DDBJ databases">
        <title>Sequencing the genomes of 1000 actinobacteria strains.</title>
        <authorList>
            <person name="Klenk H.-P."/>
        </authorList>
    </citation>
    <scope>NUCLEOTIDE SEQUENCE [LARGE SCALE GENOMIC DNA]</scope>
    <source>
        <strain evidence="1 2">DSM 45362</strain>
    </source>
</reference>